<dbReference type="PANTHER" id="PTHR10353:SF209">
    <property type="entry name" value="GALACTOLIPID GALACTOSYLTRANSFERASE SFR2, CHLOROPLASTIC"/>
    <property type="match status" value="1"/>
</dbReference>
<dbReference type="Gene3D" id="3.20.20.80">
    <property type="entry name" value="Glycosidases"/>
    <property type="match status" value="2"/>
</dbReference>
<evidence type="ECO:0000256" key="3">
    <source>
        <dbReference type="ARBA" id="ARBA00023295"/>
    </source>
</evidence>
<dbReference type="SUPFAM" id="SSF51445">
    <property type="entry name" value="(Trans)glycosidases"/>
    <property type="match status" value="1"/>
</dbReference>
<dbReference type="KEGG" id="nyu:D7D52_20665"/>
<dbReference type="Pfam" id="PF00232">
    <property type="entry name" value="Glyco_hydro_1"/>
    <property type="match status" value="2"/>
</dbReference>
<gene>
    <name evidence="6" type="ORF">D7D52_20665</name>
</gene>
<accession>A0A386ZFE4</accession>
<evidence type="ECO:0000313" key="7">
    <source>
        <dbReference type="Proteomes" id="UP000267164"/>
    </source>
</evidence>
<keyword evidence="5" id="KW-0732">Signal</keyword>
<dbReference type="GO" id="GO:0005975">
    <property type="term" value="P:carbohydrate metabolic process"/>
    <property type="evidence" value="ECO:0007669"/>
    <property type="project" value="InterPro"/>
</dbReference>
<evidence type="ECO:0000313" key="6">
    <source>
        <dbReference type="EMBL" id="AYF75854.1"/>
    </source>
</evidence>
<reference evidence="6 7" key="1">
    <citation type="submission" date="2018-09" db="EMBL/GenBank/DDBJ databases">
        <title>Nocardia yunnanensis sp. nov., an actinomycete isolated from a soil sample.</title>
        <authorList>
            <person name="Zhang J."/>
        </authorList>
    </citation>
    <scope>NUCLEOTIDE SEQUENCE [LARGE SCALE GENOMIC DNA]</scope>
    <source>
        <strain evidence="6 7">CFHS0054</strain>
    </source>
</reference>
<dbReference type="PANTHER" id="PTHR10353">
    <property type="entry name" value="GLYCOSYL HYDROLASE"/>
    <property type="match status" value="1"/>
</dbReference>
<organism evidence="6 7">
    <name type="scientific">Nocardia yunnanensis</name>
    <dbReference type="NCBI Taxonomy" id="2382165"/>
    <lineage>
        <taxon>Bacteria</taxon>
        <taxon>Bacillati</taxon>
        <taxon>Actinomycetota</taxon>
        <taxon>Actinomycetes</taxon>
        <taxon>Mycobacteriales</taxon>
        <taxon>Nocardiaceae</taxon>
        <taxon>Nocardia</taxon>
    </lineage>
</organism>
<proteinExistence type="inferred from homology"/>
<dbReference type="InterPro" id="IPR001360">
    <property type="entry name" value="Glyco_hydro_1"/>
</dbReference>
<keyword evidence="2 6" id="KW-0378">Hydrolase</keyword>
<keyword evidence="3" id="KW-0326">Glycosidase</keyword>
<dbReference type="GO" id="GO:0008422">
    <property type="term" value="F:beta-glucosidase activity"/>
    <property type="evidence" value="ECO:0007669"/>
    <property type="project" value="TreeGrafter"/>
</dbReference>
<feature type="signal peptide" evidence="5">
    <location>
        <begin position="1"/>
        <end position="27"/>
    </location>
</feature>
<keyword evidence="7" id="KW-1185">Reference proteome</keyword>
<dbReference type="AlphaFoldDB" id="A0A386ZFE4"/>
<name>A0A386ZFE4_9NOCA</name>
<dbReference type="RefSeq" id="WP_120738773.1">
    <property type="nucleotide sequence ID" value="NZ_CP032568.1"/>
</dbReference>
<feature type="chain" id="PRO_5017329505" evidence="5">
    <location>
        <begin position="28"/>
        <end position="429"/>
    </location>
</feature>
<evidence type="ECO:0000256" key="1">
    <source>
        <dbReference type="ARBA" id="ARBA00010838"/>
    </source>
</evidence>
<dbReference type="PRINTS" id="PR00131">
    <property type="entry name" value="GLHYDRLASE1"/>
</dbReference>
<evidence type="ECO:0000256" key="2">
    <source>
        <dbReference type="ARBA" id="ARBA00022801"/>
    </source>
</evidence>
<dbReference type="OrthoDB" id="9765195at2"/>
<dbReference type="EMBL" id="CP032568">
    <property type="protein sequence ID" value="AYF75854.1"/>
    <property type="molecule type" value="Genomic_DNA"/>
</dbReference>
<evidence type="ECO:0000256" key="5">
    <source>
        <dbReference type="SAM" id="SignalP"/>
    </source>
</evidence>
<evidence type="ECO:0000256" key="4">
    <source>
        <dbReference type="RuleBase" id="RU003690"/>
    </source>
</evidence>
<sequence length="429" mass="47039">MGQRALFTIACIVLAAWSAVTTPSATADPGLPPVGGGFLWGVSSSGYQSEGFAPDSNWSRYAGSGRAEDYRNSVDFLHRYDEDIQNAANLGAGVYRVSVEWARVQPNPGEWDFSFYDSMIGRIRAAGMRPMITLDHWVFPGWEVDRGGWRNPGMVDDWLTNARAVVDRYAHLDPLWVTFNEPLNYASKEQQIGDLGALDVAPMIDRMVAAHRGIYDYIHGRQPGAMVTSNIAYSAMGAAQADASFVDRIADKLDYVGVDYYYGGSLSNPPNLIAQLTNTPSGLILEPDGIYYALRRYAGKFPGRPLYIVENGMPSDNGSPTTDGMTREDNLRDTVYWVQRAKADGMNIMGYNYWSITDNYEWGSYSPRFGLYTVDVTSDPSLARRPTAAVGAYHDIIGAGGVGAGYVPTRAPAFCSLQDLPSSCVNPVR</sequence>
<dbReference type="InterPro" id="IPR017853">
    <property type="entry name" value="GH"/>
</dbReference>
<comment type="similarity">
    <text evidence="1 4">Belongs to the glycosyl hydrolase 1 family.</text>
</comment>
<dbReference type="Proteomes" id="UP000267164">
    <property type="component" value="Chromosome"/>
</dbReference>
<protein>
    <submittedName>
        <fullName evidence="6">Glycoside hydrolase family 1 protein</fullName>
    </submittedName>
</protein>